<organism evidence="4 5">
    <name type="scientific">Patiria miniata</name>
    <name type="common">Bat star</name>
    <name type="synonym">Asterina miniata</name>
    <dbReference type="NCBI Taxonomy" id="46514"/>
    <lineage>
        <taxon>Eukaryota</taxon>
        <taxon>Metazoa</taxon>
        <taxon>Echinodermata</taxon>
        <taxon>Eleutherozoa</taxon>
        <taxon>Asterozoa</taxon>
        <taxon>Asteroidea</taxon>
        <taxon>Valvatacea</taxon>
        <taxon>Valvatida</taxon>
        <taxon>Asterinidae</taxon>
        <taxon>Patiria</taxon>
    </lineage>
</organism>
<evidence type="ECO:0000313" key="4">
    <source>
        <dbReference type="EnsemblMetazoa" id="XP_038060618.1"/>
    </source>
</evidence>
<dbReference type="RefSeq" id="XP_038060618.1">
    <property type="nucleotide sequence ID" value="XM_038204690.1"/>
</dbReference>
<sequence length="709" mass="80336">MSSVPRPPVRRTRSDVKEYTPPGPRTMASNQPSAGPSMGHGFLKNWTPPPANHMPPGYSSYNERREQPDPEPPGPPKPPEEFPAKLTLKLEAEDRDTDLARICSDALHELPQMVKVGEKFSVKGNDVQLQKGESLLLLFVAELPRVHAVDTTSGKEVWLPVHAEQLYETLPMDPRLDDKLYTGVTAMMNSNPMPCIVRVLEGYSGSDYAECVDQEDVIRISHIEEKVRRYSKERILIAQNQVGHRLELHKDMDCAHFTTMMSALFLHMSELIGLDFPQRVRVVEETNFEKRKPKEEKVFKLLSFKNDLQVIATRSRKPGLLSIPLSVPISLNTTSFKDKTVQSCLPPLFPPVNLTWGVREFGRPTLPEPLREISQPLPEPLRGWLESFEGKERVCKVAKVSKEDLIQDLKEMTNYTKDLTNRIACLDQVDKPLIPTRDKPVAPPRPPTKPLTYRSLPAKPDMKPVVCSPKPKLTPKPKPRSFTAPKQPSDSKVLNKRRVSTDDGYEVPGVYVGSDIEEEEGDEYEVVPDVNDPTKPLDVTTQELKNILQQKEKKIASLKEENEQLKEKCEKLEKEKREIRVSNFKNVDEINRLQAEIDRMLARNDGDMYDFLIPTERPLPTLPTSPGAVIYNSPHDLLSEKVLMSRADIEGVSDILRQLNLGKYVEKFREEAVDGALLVTLDDSVLKEDLGMTGLHARKLLLEVKKYTK</sequence>
<dbReference type="PANTHER" id="PTHR14454:SF11">
    <property type="entry name" value="SERRANO, ISOFORM F"/>
    <property type="match status" value="1"/>
</dbReference>
<dbReference type="SMART" id="SM00454">
    <property type="entry name" value="SAM"/>
    <property type="match status" value="1"/>
</dbReference>
<dbReference type="InterPro" id="IPR013761">
    <property type="entry name" value="SAM/pointed_sf"/>
</dbReference>
<accession>A0A914AA26</accession>
<dbReference type="EnsemblMetazoa" id="XM_038204690.1">
    <property type="protein sequence ID" value="XP_038060618.1"/>
    <property type="gene ID" value="LOC119731519"/>
</dbReference>
<reference evidence="4" key="1">
    <citation type="submission" date="2022-11" db="UniProtKB">
        <authorList>
            <consortium name="EnsemblMetazoa"/>
        </authorList>
    </citation>
    <scope>IDENTIFICATION</scope>
</reference>
<keyword evidence="1" id="KW-0175">Coiled coil</keyword>
<evidence type="ECO:0000256" key="2">
    <source>
        <dbReference type="SAM" id="MobiDB-lite"/>
    </source>
</evidence>
<feature type="coiled-coil region" evidence="1">
    <location>
        <begin position="541"/>
        <end position="582"/>
    </location>
</feature>
<evidence type="ECO:0000313" key="5">
    <source>
        <dbReference type="Proteomes" id="UP000887568"/>
    </source>
</evidence>
<evidence type="ECO:0000259" key="3">
    <source>
        <dbReference type="PROSITE" id="PS50105"/>
    </source>
</evidence>
<dbReference type="OMA" id="PNDIMAD"/>
<evidence type="ECO:0000256" key="1">
    <source>
        <dbReference type="SAM" id="Coils"/>
    </source>
</evidence>
<dbReference type="PANTHER" id="PTHR14454">
    <property type="entry name" value="GRB2-ASSOCIATED AND REGULATOR OF MAPK PROTEIN FAMILY MEMBER"/>
    <property type="match status" value="1"/>
</dbReference>
<protein>
    <recommendedName>
        <fullName evidence="3">SAM domain-containing protein</fullName>
    </recommendedName>
</protein>
<proteinExistence type="predicted"/>
<dbReference type="InterPro" id="IPR052281">
    <property type="entry name" value="GAREM"/>
</dbReference>
<dbReference type="SUPFAM" id="SSF47769">
    <property type="entry name" value="SAM/Pointed domain"/>
    <property type="match status" value="1"/>
</dbReference>
<feature type="region of interest" description="Disordered" evidence="2">
    <location>
        <begin position="1"/>
        <end position="82"/>
    </location>
</feature>
<dbReference type="PROSITE" id="PS50105">
    <property type="entry name" value="SAM_DOMAIN"/>
    <property type="match status" value="1"/>
</dbReference>
<dbReference type="Pfam" id="PF00536">
    <property type="entry name" value="SAM_1"/>
    <property type="match status" value="1"/>
</dbReference>
<keyword evidence="5" id="KW-1185">Reference proteome</keyword>
<dbReference type="CDD" id="cd09487">
    <property type="entry name" value="SAM_superfamily"/>
    <property type="match status" value="1"/>
</dbReference>
<dbReference type="OrthoDB" id="5968063at2759"/>
<dbReference type="Proteomes" id="UP000887568">
    <property type="component" value="Unplaced"/>
</dbReference>
<dbReference type="GeneID" id="119731519"/>
<dbReference type="Gene3D" id="1.10.150.50">
    <property type="entry name" value="Transcription Factor, Ets-1"/>
    <property type="match status" value="1"/>
</dbReference>
<feature type="domain" description="SAM" evidence="3">
    <location>
        <begin position="647"/>
        <end position="709"/>
    </location>
</feature>
<feature type="region of interest" description="Disordered" evidence="2">
    <location>
        <begin position="433"/>
        <end position="499"/>
    </location>
</feature>
<dbReference type="AlphaFoldDB" id="A0A914AA26"/>
<name>A0A914AA26_PATMI</name>
<dbReference type="InterPro" id="IPR001660">
    <property type="entry name" value="SAM"/>
</dbReference>